<dbReference type="InterPro" id="IPR004843">
    <property type="entry name" value="Calcineurin-like_PHP"/>
</dbReference>
<dbReference type="InterPro" id="IPR036706">
    <property type="entry name" value="VOMI_sf"/>
</dbReference>
<dbReference type="InterPro" id="IPR029052">
    <property type="entry name" value="Metallo-depent_PP-like"/>
</dbReference>
<feature type="domain" description="Calcineurin-like phosphoesterase" evidence="1">
    <location>
        <begin position="117"/>
        <end position="328"/>
    </location>
</feature>
<dbReference type="Proteomes" id="UP000272471">
    <property type="component" value="Unassembled WGS sequence"/>
</dbReference>
<evidence type="ECO:0000313" key="5">
    <source>
        <dbReference type="Proteomes" id="UP000273536"/>
    </source>
</evidence>
<name>A0A0P9VZP7_PSESG</name>
<accession>A0A0P9VZP7</accession>
<dbReference type="Gene3D" id="3.60.21.10">
    <property type="match status" value="1"/>
</dbReference>
<dbReference type="GO" id="GO:0016787">
    <property type="term" value="F:hydrolase activity"/>
    <property type="evidence" value="ECO:0007669"/>
    <property type="project" value="InterPro"/>
</dbReference>
<reference evidence="4 5" key="1">
    <citation type="submission" date="2018-08" db="EMBL/GenBank/DDBJ databases">
        <title>Recombination of ecologically and evolutionarily significant loci maintains genetic cohesion in the Pseudomonas syringae species complex.</title>
        <authorList>
            <person name="Dillon M."/>
            <person name="Thakur S."/>
            <person name="Almeida R.N.D."/>
            <person name="Weir B.S."/>
            <person name="Guttman D.S."/>
        </authorList>
    </citation>
    <scope>NUCLEOTIDE SEQUENCE [LARGE SCALE GENOMIC DNA]</scope>
    <source>
        <strain evidence="3 4">ICMP 4182</strain>
        <strain evidence="2 5">ICMP 6372</strain>
    </source>
</reference>
<dbReference type="PANTHER" id="PTHR18841">
    <property type="entry name" value="VITELLINE MEMBRANE OUTER LAYER PROTEIN I-RELATED"/>
    <property type="match status" value="1"/>
</dbReference>
<organism evidence="2 5">
    <name type="scientific">Pseudomonas savastanoi pv. glycinea</name>
    <name type="common">Pseudomonas syringae pv. glycinea</name>
    <dbReference type="NCBI Taxonomy" id="318"/>
    <lineage>
        <taxon>Bacteria</taxon>
        <taxon>Pseudomonadati</taxon>
        <taxon>Pseudomonadota</taxon>
        <taxon>Gammaproteobacteria</taxon>
        <taxon>Pseudomonadales</taxon>
        <taxon>Pseudomonadaceae</taxon>
        <taxon>Pseudomonas</taxon>
    </lineage>
</organism>
<evidence type="ECO:0000259" key="1">
    <source>
        <dbReference type="Pfam" id="PF00149"/>
    </source>
</evidence>
<proteinExistence type="predicted"/>
<dbReference type="SUPFAM" id="SSF51092">
    <property type="entry name" value="Vitelline membrane outer protein-I (VMO-I)"/>
    <property type="match status" value="1"/>
</dbReference>
<protein>
    <submittedName>
        <fullName evidence="2">VOMI protein</fullName>
    </submittedName>
</protein>
<comment type="caution">
    <text evidence="2">The sequence shown here is derived from an EMBL/GenBank/DDBJ whole genome shotgun (WGS) entry which is preliminary data.</text>
</comment>
<dbReference type="GO" id="GO:0005615">
    <property type="term" value="C:extracellular space"/>
    <property type="evidence" value="ECO:0007669"/>
    <property type="project" value="TreeGrafter"/>
</dbReference>
<evidence type="ECO:0000313" key="2">
    <source>
        <dbReference type="EMBL" id="RMO27316.1"/>
    </source>
</evidence>
<dbReference type="SUPFAM" id="SSF56300">
    <property type="entry name" value="Metallo-dependent phosphatases"/>
    <property type="match status" value="1"/>
</dbReference>
<dbReference type="CDD" id="cd00220">
    <property type="entry name" value="VMO-I"/>
    <property type="match status" value="1"/>
</dbReference>
<dbReference type="Gene3D" id="2.100.10.20">
    <property type="entry name" value="Vitelline membrane outer layer protein I (VOMI)"/>
    <property type="match status" value="1"/>
</dbReference>
<dbReference type="AlphaFoldDB" id="A0A0P9VZP7"/>
<evidence type="ECO:0000313" key="4">
    <source>
        <dbReference type="Proteomes" id="UP000272471"/>
    </source>
</evidence>
<dbReference type="PANTHER" id="PTHR18841:SF0">
    <property type="entry name" value="VITELLINE MEMBRANE OUTER LAYER 1 HOMOLOG A-RELATED"/>
    <property type="match status" value="1"/>
</dbReference>
<dbReference type="InterPro" id="IPR005515">
    <property type="entry name" value="VOMI"/>
</dbReference>
<dbReference type="Pfam" id="PF00149">
    <property type="entry name" value="Metallophos"/>
    <property type="match status" value="1"/>
</dbReference>
<dbReference type="EMBL" id="RBPS01000428">
    <property type="protein sequence ID" value="RMO27316.1"/>
    <property type="molecule type" value="Genomic_DNA"/>
</dbReference>
<gene>
    <name evidence="3" type="ORF">ALQ11_05156</name>
    <name evidence="2" type="ORF">ALQ42_04372</name>
</gene>
<dbReference type="Pfam" id="PF03762">
    <property type="entry name" value="VOMI"/>
    <property type="match status" value="1"/>
</dbReference>
<dbReference type="CDD" id="cd00838">
    <property type="entry name" value="MPP_superfamily"/>
    <property type="match status" value="1"/>
</dbReference>
<evidence type="ECO:0000313" key="3">
    <source>
        <dbReference type="EMBL" id="RMQ10508.1"/>
    </source>
</evidence>
<dbReference type="Proteomes" id="UP000273536">
    <property type="component" value="Unassembled WGS sequence"/>
</dbReference>
<sequence>MSAFGFWGFSFHVGFDMSNYRLFPCALFSTLLLMCGCVSDVENESPDAVVSTGGVGPKGIIRHIIFASDPRYPWSKDKKNTEDSLGALPHRQSQDVLLQSRSSVNEVSTEDLIRNQYSAIQKWRAGAMGGTGNNPVIINGDMTAFGHGEERAFLYGTLDSILSTNWYFGLGNHDYKNNIDGCENNGCARDSMEDLAGRMGGNRMDCSVNESGLIHTTKKYSGSFAYFKDFGSVRYIQLNLDPSYTNWFYSSGVWTTNEFDILSPVENGWLENLLIQARDNGKFVIIGMHDAEEWTRTSDPRTQAILTKFRKLLKEYDVSAIFAGHFHTAAGIYPSPYEGVPVFLSGSATEETFLITDIDESSRKISVWLVRNNTPETAQHLGVFPLKQSVKTPPTDEYDNAGSWGTWGPSARCPSGLYINAFDVKGEKWQGDDDDTAVNAIVMYCHDDVGLRSKEVGWGTFSGYNKCPADQAIVGFQLKMEPRQEDGDDTAVDSVRFVCEGGQSIAAAYDTSYGVWKKTYRCPAGMAAIGFETRVEDYQGDDDDKYHDDTALNGMRMKCGSKP</sequence>
<dbReference type="EMBL" id="RBQX01000283">
    <property type="protein sequence ID" value="RMQ10508.1"/>
    <property type="molecule type" value="Genomic_DNA"/>
</dbReference>